<dbReference type="Proteomes" id="UP000547058">
    <property type="component" value="Unassembled WGS sequence"/>
</dbReference>
<dbReference type="EMBL" id="JACGXS010000004">
    <property type="protein sequence ID" value="MBA8682055.1"/>
    <property type="molecule type" value="Genomic_DNA"/>
</dbReference>
<dbReference type="Pfam" id="PF03519">
    <property type="entry name" value="Invas_SpaK"/>
    <property type="match status" value="1"/>
</dbReference>
<dbReference type="AlphaFoldDB" id="A0A7W3IHI7"/>
<keyword evidence="2" id="KW-1185">Reference proteome</keyword>
<dbReference type="Gene3D" id="3.30.1460.10">
    <property type="match status" value="1"/>
</dbReference>
<accession>A0A7W3IHI7</accession>
<sequence length="126" mass="13982">MTLKEALCQALSTLGADPDAFQFDDHSTIVMSFDDVGDIYLDPQGDRVWMWGILDEMEEHVRDALAAPLLAEVIRPVAHWDAGAMILRQDGRVGGLLHPDCQIEPTLLASALQDFHECLGRLQAIR</sequence>
<reference evidence="1 2" key="1">
    <citation type="submission" date="2020-08" db="EMBL/GenBank/DDBJ databases">
        <title>Stenotrophomonas tumulicola JCM 30961.</title>
        <authorList>
            <person name="Deng Y."/>
        </authorList>
    </citation>
    <scope>NUCLEOTIDE SEQUENCE [LARGE SCALE GENOMIC DNA]</scope>
    <source>
        <strain evidence="1 2">JCM 30961</strain>
    </source>
</reference>
<evidence type="ECO:0000313" key="2">
    <source>
        <dbReference type="Proteomes" id="UP000547058"/>
    </source>
</evidence>
<gene>
    <name evidence="1" type="ORF">H4O11_09585</name>
</gene>
<comment type="caution">
    <text evidence="1">The sequence shown here is derived from an EMBL/GenBank/DDBJ whole genome shotgun (WGS) entry which is preliminary data.</text>
</comment>
<dbReference type="RefSeq" id="WP_182339197.1">
    <property type="nucleotide sequence ID" value="NZ_JACGXS010000004.1"/>
</dbReference>
<organism evidence="1 2">
    <name type="scientific">Stenotrophomonas tumulicola</name>
    <dbReference type="NCBI Taxonomy" id="1685415"/>
    <lineage>
        <taxon>Bacteria</taxon>
        <taxon>Pseudomonadati</taxon>
        <taxon>Pseudomonadota</taxon>
        <taxon>Gammaproteobacteria</taxon>
        <taxon>Lysobacterales</taxon>
        <taxon>Lysobacteraceae</taxon>
        <taxon>Stenotrophomonas</taxon>
    </lineage>
</organism>
<dbReference type="SUPFAM" id="SSF69635">
    <property type="entry name" value="Type III secretory system chaperone-like"/>
    <property type="match status" value="1"/>
</dbReference>
<evidence type="ECO:0000313" key="1">
    <source>
        <dbReference type="EMBL" id="MBA8682055.1"/>
    </source>
</evidence>
<name>A0A7W3IHI7_9GAMM</name>
<dbReference type="InterPro" id="IPR003065">
    <property type="entry name" value="Invas_SpaK"/>
</dbReference>
<proteinExistence type="predicted"/>
<protein>
    <submittedName>
        <fullName evidence="1">Uncharacterized protein</fullName>
    </submittedName>
</protein>
<dbReference type="CDD" id="cd17035">
    <property type="entry name" value="T3SC_IB_Spa15-like"/>
    <property type="match status" value="1"/>
</dbReference>